<dbReference type="RefSeq" id="WP_170076216.1">
    <property type="nucleotide sequence ID" value="NZ_PVEP01000007.1"/>
</dbReference>
<dbReference type="PANTHER" id="PTHR36573:SF1">
    <property type="entry name" value="INTERMEMBRANE PHOSPHOLIPID TRANSPORT SYSTEM BINDING PROTEIN MLAC"/>
    <property type="match status" value="1"/>
</dbReference>
<sequence length="202" mass="21682">MPLRNPSRRTVLVTASAAAAALAMPGGAFALTTDQARALIDKLVGEINAVIASGKSEGAMIKDFEKIFAKYADVNFIALSTLGPAGRGANKAVLGDYVTAFRGYLSRKYGKRFREFIGGTIEVTNAKPVKSYYEVSSVARLRGQAPFDVRWQVSDKSGRNLFFNLIIEGVNMLSAERTEIGAMLDKRGGDIAALARDLRSAG</sequence>
<gene>
    <name evidence="2" type="ORF">LX70_03016</name>
</gene>
<accession>A0A2S8S4I4</accession>
<dbReference type="PROSITE" id="PS51318">
    <property type="entry name" value="TAT"/>
    <property type="match status" value="1"/>
</dbReference>
<name>A0A2S8S4I4_9RHOB</name>
<organism evidence="2 3">
    <name type="scientific">Albidovulum denitrificans</name>
    <dbReference type="NCBI Taxonomy" id="404881"/>
    <lineage>
        <taxon>Bacteria</taxon>
        <taxon>Pseudomonadati</taxon>
        <taxon>Pseudomonadota</taxon>
        <taxon>Alphaproteobacteria</taxon>
        <taxon>Rhodobacterales</taxon>
        <taxon>Paracoccaceae</taxon>
        <taxon>Albidovulum</taxon>
    </lineage>
</organism>
<dbReference type="Proteomes" id="UP000238338">
    <property type="component" value="Unassembled WGS sequence"/>
</dbReference>
<protein>
    <submittedName>
        <fullName evidence="2">Phospholipid transport system substrate-binding protein</fullName>
    </submittedName>
</protein>
<keyword evidence="3" id="KW-1185">Reference proteome</keyword>
<proteinExistence type="predicted"/>
<evidence type="ECO:0000313" key="3">
    <source>
        <dbReference type="Proteomes" id="UP000238338"/>
    </source>
</evidence>
<keyword evidence="1" id="KW-0732">Signal</keyword>
<comment type="caution">
    <text evidence="2">The sequence shown here is derived from an EMBL/GenBank/DDBJ whole genome shotgun (WGS) entry which is preliminary data.</text>
</comment>
<dbReference type="InterPro" id="IPR006311">
    <property type="entry name" value="TAT_signal"/>
</dbReference>
<reference evidence="2 3" key="1">
    <citation type="submission" date="2018-02" db="EMBL/GenBank/DDBJ databases">
        <title>Genomic Encyclopedia of Archaeal and Bacterial Type Strains, Phase II (KMG-II): from individual species to whole genera.</title>
        <authorList>
            <person name="Goeker M."/>
        </authorList>
    </citation>
    <scope>NUCLEOTIDE SEQUENCE [LARGE SCALE GENOMIC DNA]</scope>
    <source>
        <strain evidence="2 3">DSM 18921</strain>
    </source>
</reference>
<feature type="chain" id="PRO_5015702175" evidence="1">
    <location>
        <begin position="31"/>
        <end position="202"/>
    </location>
</feature>
<dbReference type="EMBL" id="PVEP01000007">
    <property type="protein sequence ID" value="PQV55695.1"/>
    <property type="molecule type" value="Genomic_DNA"/>
</dbReference>
<dbReference type="Gene3D" id="3.10.450.710">
    <property type="entry name" value="Tgt2/MlaC"/>
    <property type="match status" value="1"/>
</dbReference>
<feature type="signal peptide" evidence="1">
    <location>
        <begin position="1"/>
        <end position="30"/>
    </location>
</feature>
<evidence type="ECO:0000256" key="1">
    <source>
        <dbReference type="SAM" id="SignalP"/>
    </source>
</evidence>
<dbReference type="Pfam" id="PF05494">
    <property type="entry name" value="MlaC"/>
    <property type="match status" value="1"/>
</dbReference>
<dbReference type="InterPro" id="IPR008869">
    <property type="entry name" value="MlaC/ttg2D"/>
</dbReference>
<evidence type="ECO:0000313" key="2">
    <source>
        <dbReference type="EMBL" id="PQV55695.1"/>
    </source>
</evidence>
<dbReference type="PANTHER" id="PTHR36573">
    <property type="entry name" value="INTERMEMBRANE PHOSPHOLIPID TRANSPORT SYSTEM BINDING PROTEIN MLAC"/>
    <property type="match status" value="1"/>
</dbReference>
<dbReference type="AlphaFoldDB" id="A0A2S8S4I4"/>
<dbReference type="InterPro" id="IPR042245">
    <property type="entry name" value="Tgt2/MlaC_sf"/>
</dbReference>